<name>A0A9P6FN67_9FUNG</name>
<dbReference type="Proteomes" id="UP000780801">
    <property type="component" value="Unassembled WGS sequence"/>
</dbReference>
<feature type="region of interest" description="Disordered" evidence="1">
    <location>
        <begin position="178"/>
        <end position="236"/>
    </location>
</feature>
<feature type="non-terminal residue" evidence="2">
    <location>
        <position position="1"/>
    </location>
</feature>
<evidence type="ECO:0000313" key="2">
    <source>
        <dbReference type="EMBL" id="KAF9578314.1"/>
    </source>
</evidence>
<protein>
    <submittedName>
        <fullName evidence="2">Uncharacterized protein</fullName>
    </submittedName>
</protein>
<feature type="compositionally biased region" description="Polar residues" evidence="1">
    <location>
        <begin position="95"/>
        <end position="110"/>
    </location>
</feature>
<dbReference type="OrthoDB" id="5279943at2759"/>
<comment type="caution">
    <text evidence="2">The sequence shown here is derived from an EMBL/GenBank/DDBJ whole genome shotgun (WGS) entry which is preliminary data.</text>
</comment>
<dbReference type="AlphaFoldDB" id="A0A9P6FN67"/>
<dbReference type="EMBL" id="JAABOA010003788">
    <property type="protein sequence ID" value="KAF9578314.1"/>
    <property type="molecule type" value="Genomic_DNA"/>
</dbReference>
<gene>
    <name evidence="2" type="ORF">BGW38_005946</name>
</gene>
<keyword evidence="3" id="KW-1185">Reference proteome</keyword>
<feature type="compositionally biased region" description="Acidic residues" evidence="1">
    <location>
        <begin position="31"/>
        <end position="42"/>
    </location>
</feature>
<proteinExistence type="predicted"/>
<organism evidence="2 3">
    <name type="scientific">Lunasporangiospora selenospora</name>
    <dbReference type="NCBI Taxonomy" id="979761"/>
    <lineage>
        <taxon>Eukaryota</taxon>
        <taxon>Fungi</taxon>
        <taxon>Fungi incertae sedis</taxon>
        <taxon>Mucoromycota</taxon>
        <taxon>Mortierellomycotina</taxon>
        <taxon>Mortierellomycetes</taxon>
        <taxon>Mortierellales</taxon>
        <taxon>Mortierellaceae</taxon>
        <taxon>Lunasporangiospora</taxon>
    </lineage>
</organism>
<feature type="region of interest" description="Disordered" evidence="1">
    <location>
        <begin position="87"/>
        <end position="110"/>
    </location>
</feature>
<sequence>GHAPDEDKDLEDMMTDSAIACTPPLDLASDSGDDLDDDDDEPVMQVTSSFPPALASKPIMSDSFQLLSILNARKRKDSQEHVLIMASPNVGRDQAGQTQSKQGQRPTVSSGVALTDTVDGASPLCTDHGDDRIVVEDDGKRADKIELMATTATTTTNKDYSRLVQTAEQALCRVSISLGDTPDSVQEDDGEEEMKHGLVPQDKDNSTRSAPDNAANAPESSTTRPPLQQQQQQQNKPKDIILNHIMTEYAPQDMLVALFDRSTELEALAAKNSDFFQLVYGSVSAASRNQFKSILYMSRADLGDQNWMNAIAAHLATSPCVLEKLKNIVGWIGPDSLGSDDSDYDDRYWDGDEEDEYCCRNSSFEEVQIKWLRDVPDFCINGFQASYPQFFLNAQERLQGRRLTFGGDRRDLYVIFCETLQLTREQFTCDNAWARRMHSCLEKHPELVLQLKEIIAYEVGYDC</sequence>
<feature type="compositionally biased region" description="Polar residues" evidence="1">
    <location>
        <begin position="218"/>
        <end position="227"/>
    </location>
</feature>
<reference evidence="2" key="1">
    <citation type="journal article" date="2020" name="Fungal Divers.">
        <title>Resolving the Mortierellaceae phylogeny through synthesis of multi-gene phylogenetics and phylogenomics.</title>
        <authorList>
            <person name="Vandepol N."/>
            <person name="Liber J."/>
            <person name="Desiro A."/>
            <person name="Na H."/>
            <person name="Kennedy M."/>
            <person name="Barry K."/>
            <person name="Grigoriev I.V."/>
            <person name="Miller A.N."/>
            <person name="O'Donnell K."/>
            <person name="Stajich J.E."/>
            <person name="Bonito G."/>
        </authorList>
    </citation>
    <scope>NUCLEOTIDE SEQUENCE</scope>
    <source>
        <strain evidence="2">KOD1015</strain>
    </source>
</reference>
<feature type="compositionally biased region" description="Basic and acidic residues" evidence="1">
    <location>
        <begin position="193"/>
        <end position="206"/>
    </location>
</feature>
<accession>A0A9P6FN67</accession>
<evidence type="ECO:0000256" key="1">
    <source>
        <dbReference type="SAM" id="MobiDB-lite"/>
    </source>
</evidence>
<feature type="region of interest" description="Disordered" evidence="1">
    <location>
        <begin position="22"/>
        <end position="42"/>
    </location>
</feature>
<evidence type="ECO:0000313" key="3">
    <source>
        <dbReference type="Proteomes" id="UP000780801"/>
    </source>
</evidence>